<dbReference type="CDD" id="cd00438">
    <property type="entry name" value="cupin_RmlC"/>
    <property type="match status" value="1"/>
</dbReference>
<feature type="active site" description="Proton donor" evidence="5">
    <location>
        <position position="132"/>
    </location>
</feature>
<dbReference type="PANTHER" id="PTHR21047:SF2">
    <property type="entry name" value="THYMIDINE DIPHOSPHO-4-KETO-RHAMNOSE 3,5-EPIMERASE"/>
    <property type="match status" value="1"/>
</dbReference>
<reference evidence="9" key="2">
    <citation type="submission" date="2020-09" db="EMBL/GenBank/DDBJ databases">
        <authorList>
            <person name="Sun Q."/>
            <person name="Kim S."/>
        </authorList>
    </citation>
    <scope>NUCLEOTIDE SEQUENCE</scope>
    <source>
        <strain evidence="9">KCTC 42590</strain>
    </source>
</reference>
<dbReference type="InterPro" id="IPR014710">
    <property type="entry name" value="RmlC-like_jellyroll"/>
</dbReference>
<evidence type="ECO:0000256" key="4">
    <source>
        <dbReference type="ARBA" id="ARBA00019595"/>
    </source>
</evidence>
<dbReference type="AlphaFoldDB" id="A0A919APF5"/>
<evidence type="ECO:0000256" key="6">
    <source>
        <dbReference type="PIRSR" id="PIRSR600888-3"/>
    </source>
</evidence>
<evidence type="ECO:0000256" key="3">
    <source>
        <dbReference type="ARBA" id="ARBA00012098"/>
    </source>
</evidence>
<evidence type="ECO:0000256" key="5">
    <source>
        <dbReference type="PIRSR" id="PIRSR600888-1"/>
    </source>
</evidence>
<dbReference type="GO" id="GO:0000271">
    <property type="term" value="P:polysaccharide biosynthetic process"/>
    <property type="evidence" value="ECO:0007669"/>
    <property type="project" value="TreeGrafter"/>
</dbReference>
<evidence type="ECO:0000256" key="7">
    <source>
        <dbReference type="RuleBase" id="RU364069"/>
    </source>
</evidence>
<evidence type="ECO:0000313" key="10">
    <source>
        <dbReference type="Proteomes" id="UP000630923"/>
    </source>
</evidence>
<evidence type="ECO:0000313" key="9">
    <source>
        <dbReference type="EMBL" id="GHF18569.1"/>
    </source>
</evidence>
<dbReference type="Gene3D" id="2.60.120.10">
    <property type="entry name" value="Jelly Rolls"/>
    <property type="match status" value="1"/>
</dbReference>
<dbReference type="RefSeq" id="WP_191250700.1">
    <property type="nucleotide sequence ID" value="NZ_BNCI01000001.1"/>
</dbReference>
<evidence type="ECO:0000256" key="1">
    <source>
        <dbReference type="ARBA" id="ARBA00001298"/>
    </source>
</evidence>
<feature type="site" description="Participates in a stacking interaction with the thymidine ring of dTDP-4-oxo-6-deoxyglucose" evidence="6">
    <location>
        <position position="138"/>
    </location>
</feature>
<dbReference type="Pfam" id="PF00908">
    <property type="entry name" value="dTDP_sugar_isom"/>
    <property type="match status" value="1"/>
</dbReference>
<evidence type="ECO:0000256" key="8">
    <source>
        <dbReference type="SAM" id="MobiDB-lite"/>
    </source>
</evidence>
<proteinExistence type="inferred from homology"/>
<organism evidence="9 10">
    <name type="scientific">Kordiimonas sediminis</name>
    <dbReference type="NCBI Taxonomy" id="1735581"/>
    <lineage>
        <taxon>Bacteria</taxon>
        <taxon>Pseudomonadati</taxon>
        <taxon>Pseudomonadota</taxon>
        <taxon>Alphaproteobacteria</taxon>
        <taxon>Kordiimonadales</taxon>
        <taxon>Kordiimonadaceae</taxon>
        <taxon>Kordiimonas</taxon>
    </lineage>
</organism>
<dbReference type="GO" id="GO:0019305">
    <property type="term" value="P:dTDP-rhamnose biosynthetic process"/>
    <property type="evidence" value="ECO:0007669"/>
    <property type="project" value="UniProtKB-UniRule"/>
</dbReference>
<comment type="caution">
    <text evidence="9">The sequence shown here is derived from an EMBL/GenBank/DDBJ whole genome shotgun (WGS) entry which is preliminary data.</text>
</comment>
<accession>A0A919APF5</accession>
<sequence length="188" mass="21408">MQVTKLAIPGAYVFEPKRFGDDRGFFSETYNQKVFDELLPDTNFVQDNHSLSRDVGVLRGLHFQTPPFDQGKLVRVTRGKVLDVIVDIRVGSPTYGQHVAVELSADNWKQLWAPPGMAHGFCTLEPDTEFLYKVTNFYAPDHDAGIAYDDPDLDIDWPVTPDTVIQSEKDKQLPKLKDFNSPFQFKEE</sequence>
<dbReference type="GO" id="GO:0008830">
    <property type="term" value="F:dTDP-4-dehydrorhamnose 3,5-epimerase activity"/>
    <property type="evidence" value="ECO:0007669"/>
    <property type="project" value="UniProtKB-UniRule"/>
</dbReference>
<reference evidence="9" key="1">
    <citation type="journal article" date="2014" name="Int. J. Syst. Evol. Microbiol.">
        <title>Complete genome sequence of Corynebacterium casei LMG S-19264T (=DSM 44701T), isolated from a smear-ripened cheese.</title>
        <authorList>
            <consortium name="US DOE Joint Genome Institute (JGI-PGF)"/>
            <person name="Walter F."/>
            <person name="Albersmeier A."/>
            <person name="Kalinowski J."/>
            <person name="Ruckert C."/>
        </authorList>
    </citation>
    <scope>NUCLEOTIDE SEQUENCE</scope>
    <source>
        <strain evidence="9">KCTC 42590</strain>
    </source>
</reference>
<comment type="catalytic activity">
    <reaction evidence="1 7">
        <text>dTDP-4-dehydro-6-deoxy-alpha-D-glucose = dTDP-4-dehydro-beta-L-rhamnose</text>
        <dbReference type="Rhea" id="RHEA:16969"/>
        <dbReference type="ChEBI" id="CHEBI:57649"/>
        <dbReference type="ChEBI" id="CHEBI:62830"/>
        <dbReference type="EC" id="5.1.3.13"/>
    </reaction>
</comment>
<feature type="compositionally biased region" description="Basic and acidic residues" evidence="8">
    <location>
        <begin position="168"/>
        <end position="178"/>
    </location>
</feature>
<dbReference type="InterPro" id="IPR011051">
    <property type="entry name" value="RmlC_Cupin_sf"/>
</dbReference>
<dbReference type="GO" id="GO:0005829">
    <property type="term" value="C:cytosol"/>
    <property type="evidence" value="ECO:0007669"/>
    <property type="project" value="TreeGrafter"/>
</dbReference>
<name>A0A919APF5_9PROT</name>
<comment type="pathway">
    <text evidence="7">Carbohydrate biosynthesis; dTDP-L-rhamnose biosynthesis.</text>
</comment>
<gene>
    <name evidence="9" type="ORF">GCM10017044_11370</name>
</gene>
<keyword evidence="10" id="KW-1185">Reference proteome</keyword>
<comment type="subunit">
    <text evidence="7">Homodimer.</text>
</comment>
<dbReference type="EMBL" id="BNCI01000001">
    <property type="protein sequence ID" value="GHF18569.1"/>
    <property type="molecule type" value="Genomic_DNA"/>
</dbReference>
<comment type="similarity">
    <text evidence="7">Belongs to the dTDP-4-dehydrorhamnose 3,5-epimerase family.</text>
</comment>
<dbReference type="NCBIfam" id="TIGR01221">
    <property type="entry name" value="rmlC"/>
    <property type="match status" value="1"/>
</dbReference>
<dbReference type="SUPFAM" id="SSF51182">
    <property type="entry name" value="RmlC-like cupins"/>
    <property type="match status" value="1"/>
</dbReference>
<evidence type="ECO:0000256" key="2">
    <source>
        <dbReference type="ARBA" id="ARBA00001997"/>
    </source>
</evidence>
<comment type="function">
    <text evidence="2 7">Catalyzes the epimerization of the C3' and C5'positions of dTDP-6-deoxy-D-xylo-4-hexulose, forming dTDP-6-deoxy-L-lyxo-4-hexulose.</text>
</comment>
<protein>
    <recommendedName>
        <fullName evidence="4 7">dTDP-4-dehydrorhamnose 3,5-epimerase</fullName>
        <ecNumber evidence="3 7">5.1.3.13</ecNumber>
    </recommendedName>
    <alternativeName>
        <fullName evidence="7">Thymidine diphospho-4-keto-rhamnose 3,5-epimerase</fullName>
    </alternativeName>
</protein>
<dbReference type="InterPro" id="IPR000888">
    <property type="entry name" value="RmlC-like"/>
</dbReference>
<dbReference type="Proteomes" id="UP000630923">
    <property type="component" value="Unassembled WGS sequence"/>
</dbReference>
<feature type="active site" description="Proton acceptor" evidence="5">
    <location>
        <position position="62"/>
    </location>
</feature>
<keyword evidence="7" id="KW-0413">Isomerase</keyword>
<dbReference type="EC" id="5.1.3.13" evidence="3 7"/>
<dbReference type="PANTHER" id="PTHR21047">
    <property type="entry name" value="DTDP-6-DEOXY-D-GLUCOSE-3,5 EPIMERASE"/>
    <property type="match status" value="1"/>
</dbReference>
<feature type="region of interest" description="Disordered" evidence="8">
    <location>
        <begin position="168"/>
        <end position="188"/>
    </location>
</feature>